<comment type="caution">
    <text evidence="1">The sequence shown here is derived from an EMBL/GenBank/DDBJ whole genome shotgun (WGS) entry which is preliminary data.</text>
</comment>
<organism evidence="1 2">
    <name type="scientific">Paraburkholderia ginsengiterrae</name>
    <dbReference type="NCBI Taxonomy" id="1462993"/>
    <lineage>
        <taxon>Bacteria</taxon>
        <taxon>Pseudomonadati</taxon>
        <taxon>Pseudomonadota</taxon>
        <taxon>Betaproteobacteria</taxon>
        <taxon>Burkholderiales</taxon>
        <taxon>Burkholderiaceae</taxon>
        <taxon>Paraburkholderia</taxon>
    </lineage>
</organism>
<evidence type="ECO:0000313" key="1">
    <source>
        <dbReference type="EMBL" id="OAJ61340.1"/>
    </source>
</evidence>
<evidence type="ECO:0000313" key="2">
    <source>
        <dbReference type="Proteomes" id="UP000078116"/>
    </source>
</evidence>
<dbReference type="AlphaFoldDB" id="A0A1A9N9V5"/>
<name>A0A1A9N9V5_9BURK</name>
<proteinExistence type="predicted"/>
<sequence length="63" mass="7383">MRLDIKKTFPLAVNETAYNRDRRAQLLFLKTADDNRADQRRISYSLIDSTASKWRYSANTTKS</sequence>
<reference evidence="1 2" key="1">
    <citation type="submission" date="2016-04" db="EMBL/GenBank/DDBJ databases">
        <title>Reclassification of Paraburkholderia panaciterrae (Farh et al. 2015) Dobritsa &amp; Samadpour 2016 as a later homotypic synonym of Paraburkholderia ginsengiterrae (Farh et al. 2015) Dobritsa &amp; Samadpour 2016.</title>
        <authorList>
            <person name="Dobritsa A.P."/>
            <person name="Kutumbaka K."/>
            <person name="Samadpour M."/>
        </authorList>
    </citation>
    <scope>NUCLEOTIDE SEQUENCE [LARGE SCALE GENOMIC DNA]</scope>
    <source>
        <strain evidence="1 2">DCY85</strain>
    </source>
</reference>
<accession>A0A1A9N9V5</accession>
<protein>
    <submittedName>
        <fullName evidence="1">Uncharacterized protein</fullName>
    </submittedName>
</protein>
<dbReference type="EMBL" id="LXKA01000220">
    <property type="protein sequence ID" value="OAJ61340.1"/>
    <property type="molecule type" value="Genomic_DNA"/>
</dbReference>
<gene>
    <name evidence="1" type="ORF">A6V37_25330</name>
</gene>
<dbReference type="Proteomes" id="UP000078116">
    <property type="component" value="Unassembled WGS sequence"/>
</dbReference>